<accession>A0ABW6U7K4</accession>
<dbReference type="RefSeq" id="WP_388633963.1">
    <property type="nucleotide sequence ID" value="NZ_JBIAUT010000017.1"/>
</dbReference>
<name>A0ABW6U7K4_9ACTN</name>
<keyword evidence="1" id="KW-0238">DNA-binding</keyword>
<comment type="caution">
    <text evidence="3">The sequence shown here is derived from an EMBL/GenBank/DDBJ whole genome shotgun (WGS) entry which is preliminary data.</text>
</comment>
<dbReference type="InterPro" id="IPR010095">
    <property type="entry name" value="Cas12f1-like_TNB"/>
</dbReference>
<dbReference type="InterPro" id="IPR036174">
    <property type="entry name" value="Znf_Sec23_Sec24_sf"/>
</dbReference>
<dbReference type="SUPFAM" id="SSF82919">
    <property type="entry name" value="Zn-finger domain of Sec23/24"/>
    <property type="match status" value="1"/>
</dbReference>
<dbReference type="Pfam" id="PF07282">
    <property type="entry name" value="Cas12f1-like_TNB"/>
    <property type="match status" value="1"/>
</dbReference>
<dbReference type="Proteomes" id="UP001602123">
    <property type="component" value="Unassembled WGS sequence"/>
</dbReference>
<proteinExistence type="predicted"/>
<protein>
    <submittedName>
        <fullName evidence="3">Zinc ribbon domain-containing protein</fullName>
    </submittedName>
</protein>
<keyword evidence="4" id="KW-1185">Reference proteome</keyword>
<evidence type="ECO:0000259" key="2">
    <source>
        <dbReference type="Pfam" id="PF07282"/>
    </source>
</evidence>
<sequence length="63" mass="7034">MRQLAYKAEWYGRTLVVADRHFPSTRRCSACHALSGPKELSVRVWTCALCGTEHDRDVNAAAA</sequence>
<reference evidence="3 4" key="1">
    <citation type="submission" date="2024-10" db="EMBL/GenBank/DDBJ databases">
        <title>The Natural Products Discovery Center: Release of the First 8490 Sequenced Strains for Exploring Actinobacteria Biosynthetic Diversity.</title>
        <authorList>
            <person name="Kalkreuter E."/>
            <person name="Kautsar S.A."/>
            <person name="Yang D."/>
            <person name="Bader C.D."/>
            <person name="Teijaro C.N."/>
            <person name="Fluegel L."/>
            <person name="Davis C.M."/>
            <person name="Simpson J.R."/>
            <person name="Lauterbach L."/>
            <person name="Steele A.D."/>
            <person name="Gui C."/>
            <person name="Meng S."/>
            <person name="Li G."/>
            <person name="Viehrig K."/>
            <person name="Ye F."/>
            <person name="Su P."/>
            <person name="Kiefer A.F."/>
            <person name="Nichols A."/>
            <person name="Cepeda A.J."/>
            <person name="Yan W."/>
            <person name="Fan B."/>
            <person name="Jiang Y."/>
            <person name="Adhikari A."/>
            <person name="Zheng C.-J."/>
            <person name="Schuster L."/>
            <person name="Cowan T.M."/>
            <person name="Smanski M.J."/>
            <person name="Chevrette M.G."/>
            <person name="De Carvalho L.P.S."/>
            <person name="Shen B."/>
        </authorList>
    </citation>
    <scope>NUCLEOTIDE SEQUENCE [LARGE SCALE GENOMIC DNA]</scope>
    <source>
        <strain evidence="3 4">NPDC001650</strain>
    </source>
</reference>
<evidence type="ECO:0000313" key="4">
    <source>
        <dbReference type="Proteomes" id="UP001602123"/>
    </source>
</evidence>
<organism evidence="3 4">
    <name type="scientific">Streptomyces nondiastaticus</name>
    <dbReference type="NCBI Taxonomy" id="3154512"/>
    <lineage>
        <taxon>Bacteria</taxon>
        <taxon>Bacillati</taxon>
        <taxon>Actinomycetota</taxon>
        <taxon>Actinomycetes</taxon>
        <taxon>Kitasatosporales</taxon>
        <taxon>Streptomycetaceae</taxon>
        <taxon>Streptomyces</taxon>
    </lineage>
</organism>
<gene>
    <name evidence="3" type="ORF">ACFYZM_31670</name>
</gene>
<evidence type="ECO:0000256" key="1">
    <source>
        <dbReference type="ARBA" id="ARBA00023125"/>
    </source>
</evidence>
<feature type="domain" description="Cas12f1-like TNB" evidence="2">
    <location>
        <begin position="2"/>
        <end position="61"/>
    </location>
</feature>
<evidence type="ECO:0000313" key="3">
    <source>
        <dbReference type="EMBL" id="MFF4220806.1"/>
    </source>
</evidence>
<dbReference type="EMBL" id="JBIAUT010000017">
    <property type="protein sequence ID" value="MFF4220806.1"/>
    <property type="molecule type" value="Genomic_DNA"/>
</dbReference>